<sequence length="280" mass="32542">MKRDKFYTTLHNGTNMPWVGLGVYQAEEGEEVKNAVTTALQHGYRGIDTASFYGNERGVGEGIRESGISREDVFITTKVWNDEQGYEETLQAFERSRRNLEVDTIDLYLIHWPVPGKFEETWKALEELYKQGKVRAIGVSNFQQHHLEKLLKQASVKPMVNQIEFHPRLFQKDLLEFCNSHRIQVEAWRPLGKGNLLSHSVIQNIAEKYNKTPAQVLIRWCLEHEVATIPKSVTPERIRDNFEVFNFSLDPEDVSSIDDLNENHRYGYHPDEFPYDDMQG</sequence>
<evidence type="ECO:0000259" key="1">
    <source>
        <dbReference type="Pfam" id="PF00248"/>
    </source>
</evidence>
<gene>
    <name evidence="2" type="ORF">ACFPU1_02295</name>
</gene>
<dbReference type="EMBL" id="JBHSOZ010000002">
    <property type="protein sequence ID" value="MFC5711608.1"/>
    <property type="molecule type" value="Genomic_DNA"/>
</dbReference>
<evidence type="ECO:0000313" key="2">
    <source>
        <dbReference type="EMBL" id="MFC5711608.1"/>
    </source>
</evidence>
<dbReference type="PANTHER" id="PTHR43827:SF1">
    <property type="entry name" value="2,5-DIKETO-D-GLUCONIC ACID REDUCTASE"/>
    <property type="match status" value="1"/>
</dbReference>
<protein>
    <submittedName>
        <fullName evidence="2">Aldo/keto reductase</fullName>
    </submittedName>
</protein>
<dbReference type="RefSeq" id="WP_385938078.1">
    <property type="nucleotide sequence ID" value="NZ_JBHSOZ010000002.1"/>
</dbReference>
<dbReference type="PIRSF" id="PIRSF000097">
    <property type="entry name" value="AKR"/>
    <property type="match status" value="1"/>
</dbReference>
<keyword evidence="3" id="KW-1185">Reference proteome</keyword>
<dbReference type="Pfam" id="PF00248">
    <property type="entry name" value="Aldo_ket_red"/>
    <property type="match status" value="1"/>
</dbReference>
<reference evidence="3" key="1">
    <citation type="journal article" date="2019" name="Int. J. Syst. Evol. Microbiol.">
        <title>The Global Catalogue of Microorganisms (GCM) 10K type strain sequencing project: providing services to taxonomists for standard genome sequencing and annotation.</title>
        <authorList>
            <consortium name="The Broad Institute Genomics Platform"/>
            <consortium name="The Broad Institute Genome Sequencing Center for Infectious Disease"/>
            <person name="Wu L."/>
            <person name="Ma J."/>
        </authorList>
    </citation>
    <scope>NUCLEOTIDE SEQUENCE [LARGE SCALE GENOMIC DNA]</scope>
    <source>
        <strain evidence="3">CECT 7184</strain>
    </source>
</reference>
<dbReference type="PRINTS" id="PR00069">
    <property type="entry name" value="ALDKETRDTASE"/>
</dbReference>
<dbReference type="PROSITE" id="PS00062">
    <property type="entry name" value="ALDOKETO_REDUCTASE_2"/>
    <property type="match status" value="1"/>
</dbReference>
<dbReference type="InterPro" id="IPR020471">
    <property type="entry name" value="AKR"/>
</dbReference>
<proteinExistence type="predicted"/>
<evidence type="ECO:0000313" key="3">
    <source>
        <dbReference type="Proteomes" id="UP001596142"/>
    </source>
</evidence>
<dbReference type="PANTHER" id="PTHR43827">
    <property type="entry name" value="2,5-DIKETO-D-GLUCONIC ACID REDUCTASE"/>
    <property type="match status" value="1"/>
</dbReference>
<organism evidence="2 3">
    <name type="scientific">Thalassorhabdus alkalitolerans</name>
    <dbReference type="NCBI Taxonomy" id="2282697"/>
    <lineage>
        <taxon>Bacteria</taxon>
        <taxon>Bacillati</taxon>
        <taxon>Bacillota</taxon>
        <taxon>Bacilli</taxon>
        <taxon>Bacillales</taxon>
        <taxon>Bacillaceae</taxon>
        <taxon>Thalassorhabdus</taxon>
    </lineage>
</organism>
<dbReference type="InterPro" id="IPR018170">
    <property type="entry name" value="Aldo/ket_reductase_CS"/>
</dbReference>
<dbReference type="Proteomes" id="UP001596142">
    <property type="component" value="Unassembled WGS sequence"/>
</dbReference>
<dbReference type="InterPro" id="IPR023210">
    <property type="entry name" value="NADP_OxRdtase_dom"/>
</dbReference>
<dbReference type="InterPro" id="IPR036812">
    <property type="entry name" value="NAD(P)_OxRdtase_dom_sf"/>
</dbReference>
<accession>A0ABW0YK93</accession>
<dbReference type="SUPFAM" id="SSF51430">
    <property type="entry name" value="NAD(P)-linked oxidoreductase"/>
    <property type="match status" value="1"/>
</dbReference>
<dbReference type="Gene3D" id="3.20.20.100">
    <property type="entry name" value="NADP-dependent oxidoreductase domain"/>
    <property type="match status" value="1"/>
</dbReference>
<feature type="domain" description="NADP-dependent oxidoreductase" evidence="1">
    <location>
        <begin position="24"/>
        <end position="262"/>
    </location>
</feature>
<comment type="caution">
    <text evidence="2">The sequence shown here is derived from an EMBL/GenBank/DDBJ whole genome shotgun (WGS) entry which is preliminary data.</text>
</comment>
<name>A0ABW0YK93_9BACI</name>